<name>A0A1B0GBC5_GLOMM</name>
<keyword evidence="1" id="KW-0175">Coiled coil</keyword>
<evidence type="ECO:0000256" key="1">
    <source>
        <dbReference type="SAM" id="Coils"/>
    </source>
</evidence>
<evidence type="ECO:0000313" key="4">
    <source>
        <dbReference type="Proteomes" id="UP000092444"/>
    </source>
</evidence>
<keyword evidence="4" id="KW-1185">Reference proteome</keyword>
<evidence type="ECO:0000256" key="2">
    <source>
        <dbReference type="SAM" id="MobiDB-lite"/>
    </source>
</evidence>
<protein>
    <submittedName>
        <fullName evidence="3">Uncharacterized protein</fullName>
    </submittedName>
</protein>
<dbReference type="VEuPathDB" id="VectorBase:GMOY010608"/>
<reference evidence="3" key="1">
    <citation type="submission" date="2020-05" db="UniProtKB">
        <authorList>
            <consortium name="EnsemblMetazoa"/>
        </authorList>
    </citation>
    <scope>IDENTIFICATION</scope>
    <source>
        <strain evidence="3">Yale</strain>
    </source>
</reference>
<feature type="compositionally biased region" description="Basic and acidic residues" evidence="2">
    <location>
        <begin position="142"/>
        <end position="162"/>
    </location>
</feature>
<feature type="coiled-coil region" evidence="1">
    <location>
        <begin position="57"/>
        <end position="91"/>
    </location>
</feature>
<dbReference type="AlphaFoldDB" id="A0A1B0GBC5"/>
<dbReference type="EnsemblMetazoa" id="GMOY010608-RA">
    <property type="protein sequence ID" value="GMOY010608-PA"/>
    <property type="gene ID" value="GMOY010608"/>
</dbReference>
<organism evidence="3 4">
    <name type="scientific">Glossina morsitans morsitans</name>
    <name type="common">Savannah tsetse fly</name>
    <dbReference type="NCBI Taxonomy" id="37546"/>
    <lineage>
        <taxon>Eukaryota</taxon>
        <taxon>Metazoa</taxon>
        <taxon>Ecdysozoa</taxon>
        <taxon>Arthropoda</taxon>
        <taxon>Hexapoda</taxon>
        <taxon>Insecta</taxon>
        <taxon>Pterygota</taxon>
        <taxon>Neoptera</taxon>
        <taxon>Endopterygota</taxon>
        <taxon>Diptera</taxon>
        <taxon>Brachycera</taxon>
        <taxon>Muscomorpha</taxon>
        <taxon>Hippoboscoidea</taxon>
        <taxon>Glossinidae</taxon>
        <taxon>Glossina</taxon>
    </lineage>
</organism>
<dbReference type="EMBL" id="CCAG010022541">
    <property type="status" value="NOT_ANNOTATED_CDS"/>
    <property type="molecule type" value="Genomic_DNA"/>
</dbReference>
<sequence length="187" mass="20571">MSNAKRSREPKQSILPNHKSVKVTISSSELSEIMDARLKAFEDLILRRIKDTEARLLGEIKVTLAALTCEVESLRQRVTDLSDKLGSGENQFSSLRGEKTWLCPALPDSLFILAGYCLLRADRQGRAGGVAIFYRAGLKTNGRERPPNVETTKRHAEIDTESRSFAAGSHEGGLPPTPTPARGSLLR</sequence>
<accession>A0A1B0GBC5</accession>
<feature type="region of interest" description="Disordered" evidence="2">
    <location>
        <begin position="142"/>
        <end position="187"/>
    </location>
</feature>
<dbReference type="Proteomes" id="UP000092444">
    <property type="component" value="Unassembled WGS sequence"/>
</dbReference>
<evidence type="ECO:0000313" key="3">
    <source>
        <dbReference type="EnsemblMetazoa" id="GMOY010608-PA"/>
    </source>
</evidence>
<proteinExistence type="predicted"/>